<organism evidence="2 3">
    <name type="scientific">Lophiotrema nucula</name>
    <dbReference type="NCBI Taxonomy" id="690887"/>
    <lineage>
        <taxon>Eukaryota</taxon>
        <taxon>Fungi</taxon>
        <taxon>Dikarya</taxon>
        <taxon>Ascomycota</taxon>
        <taxon>Pezizomycotina</taxon>
        <taxon>Dothideomycetes</taxon>
        <taxon>Pleosporomycetidae</taxon>
        <taxon>Pleosporales</taxon>
        <taxon>Lophiotremataceae</taxon>
        <taxon>Lophiotrema</taxon>
    </lineage>
</organism>
<gene>
    <name evidence="2" type="ORF">BDV96DRAFT_603771</name>
</gene>
<evidence type="ECO:0000313" key="2">
    <source>
        <dbReference type="EMBL" id="KAF2110702.1"/>
    </source>
</evidence>
<dbReference type="AlphaFoldDB" id="A0A6A5YU91"/>
<dbReference type="EMBL" id="ML977337">
    <property type="protein sequence ID" value="KAF2110702.1"/>
    <property type="molecule type" value="Genomic_DNA"/>
</dbReference>
<evidence type="ECO:0000256" key="1">
    <source>
        <dbReference type="SAM" id="MobiDB-lite"/>
    </source>
</evidence>
<feature type="region of interest" description="Disordered" evidence="1">
    <location>
        <begin position="59"/>
        <end position="90"/>
    </location>
</feature>
<sequence>MCRNTHLTCPACNHHWQIWISCRDKLKARQPCLYCQTYVQTFPCTLECSEKMQKILHEEETRGRKRTRSAERVVDFHREDDASKAPEADSLDVKGVVEEFSRRTEDISIGGDIAAGRTVESSELQNEKDVWNIMGAYCTR</sequence>
<keyword evidence="3" id="KW-1185">Reference proteome</keyword>
<dbReference type="PROSITE" id="PS51257">
    <property type="entry name" value="PROKAR_LIPOPROTEIN"/>
    <property type="match status" value="1"/>
</dbReference>
<protein>
    <submittedName>
        <fullName evidence="2">Uncharacterized protein</fullName>
    </submittedName>
</protein>
<name>A0A6A5YU91_9PLEO</name>
<evidence type="ECO:0000313" key="3">
    <source>
        <dbReference type="Proteomes" id="UP000799770"/>
    </source>
</evidence>
<dbReference type="Proteomes" id="UP000799770">
    <property type="component" value="Unassembled WGS sequence"/>
</dbReference>
<reference evidence="2" key="1">
    <citation type="journal article" date="2020" name="Stud. Mycol.">
        <title>101 Dothideomycetes genomes: a test case for predicting lifestyles and emergence of pathogens.</title>
        <authorList>
            <person name="Haridas S."/>
            <person name="Albert R."/>
            <person name="Binder M."/>
            <person name="Bloem J."/>
            <person name="Labutti K."/>
            <person name="Salamov A."/>
            <person name="Andreopoulos B."/>
            <person name="Baker S."/>
            <person name="Barry K."/>
            <person name="Bills G."/>
            <person name="Bluhm B."/>
            <person name="Cannon C."/>
            <person name="Castanera R."/>
            <person name="Culley D."/>
            <person name="Daum C."/>
            <person name="Ezra D."/>
            <person name="Gonzalez J."/>
            <person name="Henrissat B."/>
            <person name="Kuo A."/>
            <person name="Liang C."/>
            <person name="Lipzen A."/>
            <person name="Lutzoni F."/>
            <person name="Magnuson J."/>
            <person name="Mondo S."/>
            <person name="Nolan M."/>
            <person name="Ohm R."/>
            <person name="Pangilinan J."/>
            <person name="Park H.-J."/>
            <person name="Ramirez L."/>
            <person name="Alfaro M."/>
            <person name="Sun H."/>
            <person name="Tritt A."/>
            <person name="Yoshinaga Y."/>
            <person name="Zwiers L.-H."/>
            <person name="Turgeon B."/>
            <person name="Goodwin S."/>
            <person name="Spatafora J."/>
            <person name="Crous P."/>
            <person name="Grigoriev I."/>
        </authorList>
    </citation>
    <scope>NUCLEOTIDE SEQUENCE</scope>
    <source>
        <strain evidence="2">CBS 627.86</strain>
    </source>
</reference>
<proteinExistence type="predicted"/>
<accession>A0A6A5YU91</accession>